<protein>
    <submittedName>
        <fullName evidence="1">Uncharacterized protein</fullName>
    </submittedName>
</protein>
<proteinExistence type="predicted"/>
<organism evidence="1">
    <name type="scientific">Mammaliicoccus phage MSShimriz1</name>
    <dbReference type="NCBI Taxonomy" id="3230127"/>
    <lineage>
        <taxon>Viruses</taxon>
    </lineage>
</organism>
<name>A0AAU8GSH3_9VIRU</name>
<dbReference type="EMBL" id="PP931174">
    <property type="protein sequence ID" value="XCH45213.1"/>
    <property type="molecule type" value="Genomic_DNA"/>
</dbReference>
<reference evidence="1" key="1">
    <citation type="submission" date="2024-06" db="EMBL/GenBank/DDBJ databases">
        <authorList>
            <person name="Ashkenazi R."/>
            <person name="Lipszyc R.R."/>
            <person name="Braunstein R."/>
            <person name="Yerushalmy O."/>
            <person name="Alkalay-Oren S."/>
            <person name="Coppenhagn-Glazer S."/>
            <person name="Hazan R."/>
        </authorList>
    </citation>
    <scope>NUCLEOTIDE SEQUENCE</scope>
</reference>
<evidence type="ECO:0000313" key="1">
    <source>
        <dbReference type="EMBL" id="XCH45213.1"/>
    </source>
</evidence>
<accession>A0AAU8GSH3</accession>
<sequence length="57" mass="7152">MIREIFQDITDTLDMNQWNVLWVDDNGKSHGKRFYYKHHAREFYKNLPYMNKKMERV</sequence>